<accession>A0A0L0V5T5</accession>
<evidence type="ECO:0000256" key="1">
    <source>
        <dbReference type="SAM" id="SignalP"/>
    </source>
</evidence>
<sequence>MIRSICLSLIVISLLIATASGSAFPNMFVKDGKTCYHFSAVTEKKTVTIMSGKVLPLSLGPLRLDHPEKLRTIKSESTDHMMIITHRSRIPFPPGAKADLLKTEVIDSGRIFVVTPWDPAEVPTGEFRFKKLLDIAMDSQPRIRAIPVD</sequence>
<evidence type="ECO:0000313" key="3">
    <source>
        <dbReference type="Proteomes" id="UP000054564"/>
    </source>
</evidence>
<comment type="caution">
    <text evidence="2">The sequence shown here is derived from an EMBL/GenBank/DDBJ whole genome shotgun (WGS) entry which is preliminary data.</text>
</comment>
<gene>
    <name evidence="2" type="ORF">PSTG_12091</name>
</gene>
<reference evidence="3" key="1">
    <citation type="submission" date="2014-03" db="EMBL/GenBank/DDBJ databases">
        <title>The Genome Sequence of Puccinia striiformis f. sp. tritici PST-78.</title>
        <authorList>
            <consortium name="The Broad Institute Genome Sequencing Platform"/>
            <person name="Cuomo C."/>
            <person name="Hulbert S."/>
            <person name="Chen X."/>
            <person name="Walker B."/>
            <person name="Young S.K."/>
            <person name="Zeng Q."/>
            <person name="Gargeya S."/>
            <person name="Fitzgerald M."/>
            <person name="Haas B."/>
            <person name="Abouelleil A."/>
            <person name="Alvarado L."/>
            <person name="Arachchi H.M."/>
            <person name="Berlin A.M."/>
            <person name="Chapman S.B."/>
            <person name="Goldberg J."/>
            <person name="Griggs A."/>
            <person name="Gujja S."/>
            <person name="Hansen M."/>
            <person name="Howarth C."/>
            <person name="Imamovic A."/>
            <person name="Larimer J."/>
            <person name="McCowan C."/>
            <person name="Montmayeur A."/>
            <person name="Murphy C."/>
            <person name="Neiman D."/>
            <person name="Pearson M."/>
            <person name="Priest M."/>
            <person name="Roberts A."/>
            <person name="Saif S."/>
            <person name="Shea T."/>
            <person name="Sisk P."/>
            <person name="Sykes S."/>
            <person name="Wortman J."/>
            <person name="Nusbaum C."/>
            <person name="Birren B."/>
        </authorList>
    </citation>
    <scope>NUCLEOTIDE SEQUENCE [LARGE SCALE GENOMIC DNA]</scope>
    <source>
        <strain evidence="3">race PST-78</strain>
    </source>
</reference>
<organism evidence="2 3">
    <name type="scientific">Puccinia striiformis f. sp. tritici PST-78</name>
    <dbReference type="NCBI Taxonomy" id="1165861"/>
    <lineage>
        <taxon>Eukaryota</taxon>
        <taxon>Fungi</taxon>
        <taxon>Dikarya</taxon>
        <taxon>Basidiomycota</taxon>
        <taxon>Pucciniomycotina</taxon>
        <taxon>Pucciniomycetes</taxon>
        <taxon>Pucciniales</taxon>
        <taxon>Pucciniaceae</taxon>
        <taxon>Puccinia</taxon>
    </lineage>
</organism>
<evidence type="ECO:0000313" key="2">
    <source>
        <dbReference type="EMBL" id="KNE94541.1"/>
    </source>
</evidence>
<dbReference type="Proteomes" id="UP000054564">
    <property type="component" value="Unassembled WGS sequence"/>
</dbReference>
<proteinExistence type="predicted"/>
<keyword evidence="3" id="KW-1185">Reference proteome</keyword>
<protein>
    <submittedName>
        <fullName evidence="2">Uncharacterized protein</fullName>
    </submittedName>
</protein>
<dbReference type="AlphaFoldDB" id="A0A0L0V5T5"/>
<feature type="signal peptide" evidence="1">
    <location>
        <begin position="1"/>
        <end position="21"/>
    </location>
</feature>
<feature type="chain" id="PRO_5005549474" evidence="1">
    <location>
        <begin position="22"/>
        <end position="149"/>
    </location>
</feature>
<keyword evidence="1" id="KW-0732">Signal</keyword>
<dbReference type="EMBL" id="AJIL01000114">
    <property type="protein sequence ID" value="KNE94541.1"/>
    <property type="molecule type" value="Genomic_DNA"/>
</dbReference>
<name>A0A0L0V5T5_9BASI</name>